<dbReference type="InterPro" id="IPR036515">
    <property type="entry name" value="Transposase_17_sf"/>
</dbReference>
<dbReference type="PANTHER" id="PTHR33360">
    <property type="entry name" value="TRANSPOSASE FOR INSERTION SEQUENCE ELEMENT IS200"/>
    <property type="match status" value="1"/>
</dbReference>
<dbReference type="InterPro" id="IPR002686">
    <property type="entry name" value="Transposase_17"/>
</dbReference>
<evidence type="ECO:0000259" key="1">
    <source>
        <dbReference type="SMART" id="SM01321"/>
    </source>
</evidence>
<evidence type="ECO:0000313" key="2">
    <source>
        <dbReference type="EMBL" id="MBK1791458.1"/>
    </source>
</evidence>
<dbReference type="NCBIfam" id="NF033573">
    <property type="entry name" value="transpos_IS200"/>
    <property type="match status" value="1"/>
</dbReference>
<dbReference type="GO" id="GO:0006313">
    <property type="term" value="P:DNA transposition"/>
    <property type="evidence" value="ECO:0007669"/>
    <property type="project" value="InterPro"/>
</dbReference>
<dbReference type="Gene3D" id="3.30.70.1290">
    <property type="entry name" value="Transposase IS200-like"/>
    <property type="match status" value="1"/>
</dbReference>
<protein>
    <submittedName>
        <fullName evidence="2">IS200/IS605 family transposase</fullName>
    </submittedName>
</protein>
<organism evidence="2 3">
    <name type="scientific">Persicirhabdus sediminis</name>
    <dbReference type="NCBI Taxonomy" id="454144"/>
    <lineage>
        <taxon>Bacteria</taxon>
        <taxon>Pseudomonadati</taxon>
        <taxon>Verrucomicrobiota</taxon>
        <taxon>Verrucomicrobiia</taxon>
        <taxon>Verrucomicrobiales</taxon>
        <taxon>Verrucomicrobiaceae</taxon>
        <taxon>Persicirhabdus</taxon>
    </lineage>
</organism>
<dbReference type="Pfam" id="PF01797">
    <property type="entry name" value="Y1_Tnp"/>
    <property type="match status" value="1"/>
</dbReference>
<proteinExistence type="predicted"/>
<dbReference type="Proteomes" id="UP000624703">
    <property type="component" value="Unassembled WGS sequence"/>
</dbReference>
<name>A0A8J7MG83_9BACT</name>
<dbReference type="SMART" id="SM01321">
    <property type="entry name" value="Y1_Tnp"/>
    <property type="match status" value="1"/>
</dbReference>
<dbReference type="GO" id="GO:0004803">
    <property type="term" value="F:transposase activity"/>
    <property type="evidence" value="ECO:0007669"/>
    <property type="project" value="InterPro"/>
</dbReference>
<sequence>MAHSYSNIYIHLIFSTKNRHPWLVKSIRPAMHQYMAKVLTNASNSVCAINSVEDHVHILLKLARTSSPASVAEEVKKSSSKWLKTQLTSLANFQWQAGYAAFSVSESNVKCVKDYIARQEEHHQKLSFKQEFVSFLKKNKIEYDNRYLWE</sequence>
<accession>A0A8J7MG83</accession>
<dbReference type="PANTHER" id="PTHR33360:SF2">
    <property type="entry name" value="TRANSPOSASE FOR INSERTION SEQUENCE ELEMENT IS200"/>
    <property type="match status" value="1"/>
</dbReference>
<evidence type="ECO:0000313" key="3">
    <source>
        <dbReference type="Proteomes" id="UP000624703"/>
    </source>
</evidence>
<dbReference type="GO" id="GO:0003677">
    <property type="term" value="F:DNA binding"/>
    <property type="evidence" value="ECO:0007669"/>
    <property type="project" value="InterPro"/>
</dbReference>
<dbReference type="AlphaFoldDB" id="A0A8J7MG83"/>
<dbReference type="SUPFAM" id="SSF143422">
    <property type="entry name" value="Transposase IS200-like"/>
    <property type="match status" value="1"/>
</dbReference>
<feature type="domain" description="Transposase IS200-like" evidence="1">
    <location>
        <begin position="5"/>
        <end position="119"/>
    </location>
</feature>
<keyword evidence="3" id="KW-1185">Reference proteome</keyword>
<reference evidence="2" key="1">
    <citation type="submission" date="2021-01" db="EMBL/GenBank/DDBJ databases">
        <title>Modified the classification status of verrucomicrobia.</title>
        <authorList>
            <person name="Feng X."/>
        </authorList>
    </citation>
    <scope>NUCLEOTIDE SEQUENCE</scope>
    <source>
        <strain evidence="2">_KCTC 22039</strain>
    </source>
</reference>
<comment type="caution">
    <text evidence="2">The sequence shown here is derived from an EMBL/GenBank/DDBJ whole genome shotgun (WGS) entry which is preliminary data.</text>
</comment>
<dbReference type="EMBL" id="JAENIM010000039">
    <property type="protein sequence ID" value="MBK1791458.1"/>
    <property type="molecule type" value="Genomic_DNA"/>
</dbReference>
<dbReference type="RefSeq" id="WP_200311462.1">
    <property type="nucleotide sequence ID" value="NZ_JAENIM010000039.1"/>
</dbReference>
<gene>
    <name evidence="2" type="primary">tnpA</name>
    <name evidence="2" type="ORF">JIN82_09870</name>
</gene>